<comment type="similarity">
    <text evidence="1">Belongs to the glycerophosphoryl diester phosphodiesterase family.</text>
</comment>
<keyword evidence="3" id="KW-0732">Signal</keyword>
<evidence type="ECO:0000256" key="6">
    <source>
        <dbReference type="ARBA" id="ARBA00047512"/>
    </source>
</evidence>
<dbReference type="CDD" id="cd08602">
    <property type="entry name" value="GDPD_ScGlpQ1_like"/>
    <property type="match status" value="1"/>
</dbReference>
<name>A0ABY4CZH3_9BACT</name>
<dbReference type="SUPFAM" id="SSF51695">
    <property type="entry name" value="PLC-like phosphodiesterases"/>
    <property type="match status" value="1"/>
</dbReference>
<dbReference type="Gene3D" id="3.20.20.190">
    <property type="entry name" value="Phosphatidylinositol (PI) phosphodiesterase"/>
    <property type="match status" value="1"/>
</dbReference>
<dbReference type="InterPro" id="IPR030395">
    <property type="entry name" value="GP_PDE_dom"/>
</dbReference>
<dbReference type="Proteomes" id="UP000831113">
    <property type="component" value="Chromosome"/>
</dbReference>
<evidence type="ECO:0000256" key="3">
    <source>
        <dbReference type="ARBA" id="ARBA00022729"/>
    </source>
</evidence>
<sequence length="375" mass="41816">MLGTSACQDDDDSTMHYNTLDGRPPLVVAHRGASGFLPEHTLEAYQLAIDQGADFIEQDLVLTKDSVLICRHEPFLSGTTNVAELPQFASRKTTKVLDGVPVNDWFASDFTLAEIKTIKAKQPMADRPQQYNGLYNIPTFQEVINLAKAQTLAKRRIIGIYPETKHPTFHENLQLPLTAKLMEALTAAGWNSRVAPVFVQSFEVSNLRAIRSQYHSTVRLVQLLDADDVDANGNLVMRAPYAQPYDFVVAGDPRTFLDLSTNVGLDFIKTYADAIGPWKPYIQPYRSGAMTLLPATNLIARAHSRGLLVHSFTFRNEPRNLLPAYNNDPLNEYKNFYNLGIDGVFTDFTPTARDAKNLILAKPSDLSSTRQGDKK</sequence>
<proteinExistence type="inferred from homology"/>
<dbReference type="PANTHER" id="PTHR43620">
    <property type="entry name" value="GLYCEROPHOSPHORYL DIESTER PHOSPHODIESTERASE"/>
    <property type="match status" value="1"/>
</dbReference>
<gene>
    <name evidence="8" type="ORF">MTX78_03510</name>
</gene>
<dbReference type="Pfam" id="PF03009">
    <property type="entry name" value="GDPD"/>
    <property type="match status" value="1"/>
</dbReference>
<evidence type="ECO:0000256" key="1">
    <source>
        <dbReference type="ARBA" id="ARBA00007277"/>
    </source>
</evidence>
<comment type="catalytic activity">
    <reaction evidence="6">
        <text>a sn-glycero-3-phosphodiester + H2O = an alcohol + sn-glycerol 3-phosphate + H(+)</text>
        <dbReference type="Rhea" id="RHEA:12969"/>
        <dbReference type="ChEBI" id="CHEBI:15377"/>
        <dbReference type="ChEBI" id="CHEBI:15378"/>
        <dbReference type="ChEBI" id="CHEBI:30879"/>
        <dbReference type="ChEBI" id="CHEBI:57597"/>
        <dbReference type="ChEBI" id="CHEBI:83408"/>
        <dbReference type="EC" id="3.1.4.46"/>
    </reaction>
</comment>
<accession>A0ABY4CZH3</accession>
<dbReference type="PROSITE" id="PS51704">
    <property type="entry name" value="GP_PDE"/>
    <property type="match status" value="1"/>
</dbReference>
<feature type="domain" description="GP-PDE" evidence="7">
    <location>
        <begin position="25"/>
        <end position="356"/>
    </location>
</feature>
<dbReference type="EMBL" id="CP094669">
    <property type="protein sequence ID" value="UOG75666.1"/>
    <property type="molecule type" value="Genomic_DNA"/>
</dbReference>
<evidence type="ECO:0000256" key="2">
    <source>
        <dbReference type="ARBA" id="ARBA00012247"/>
    </source>
</evidence>
<dbReference type="InterPro" id="IPR017946">
    <property type="entry name" value="PLC-like_Pdiesterase_TIM-brl"/>
</dbReference>
<evidence type="ECO:0000313" key="9">
    <source>
        <dbReference type="Proteomes" id="UP000831113"/>
    </source>
</evidence>
<evidence type="ECO:0000256" key="4">
    <source>
        <dbReference type="ARBA" id="ARBA00022798"/>
    </source>
</evidence>
<evidence type="ECO:0000313" key="8">
    <source>
        <dbReference type="EMBL" id="UOG75666.1"/>
    </source>
</evidence>
<dbReference type="EC" id="3.1.4.46" evidence="2"/>
<dbReference type="RefSeq" id="WP_243799953.1">
    <property type="nucleotide sequence ID" value="NZ_CP094669.1"/>
</dbReference>
<evidence type="ECO:0000259" key="7">
    <source>
        <dbReference type="PROSITE" id="PS51704"/>
    </source>
</evidence>
<keyword evidence="5" id="KW-0378">Hydrolase</keyword>
<evidence type="ECO:0000256" key="5">
    <source>
        <dbReference type="ARBA" id="ARBA00022801"/>
    </source>
</evidence>
<organism evidence="8 9">
    <name type="scientific">Hymenobacter tibetensis</name>
    <dbReference type="NCBI Taxonomy" id="497967"/>
    <lineage>
        <taxon>Bacteria</taxon>
        <taxon>Pseudomonadati</taxon>
        <taxon>Bacteroidota</taxon>
        <taxon>Cytophagia</taxon>
        <taxon>Cytophagales</taxon>
        <taxon>Hymenobacteraceae</taxon>
        <taxon>Hymenobacter</taxon>
    </lineage>
</organism>
<keyword evidence="9" id="KW-1185">Reference proteome</keyword>
<dbReference type="PANTHER" id="PTHR43620:SF7">
    <property type="entry name" value="GLYCEROPHOSPHODIESTER PHOSPHODIESTERASE GDPD5-RELATED"/>
    <property type="match status" value="1"/>
</dbReference>
<keyword evidence="4" id="KW-0319">Glycerol metabolism</keyword>
<protein>
    <recommendedName>
        <fullName evidence="2">glycerophosphodiester phosphodiesterase</fullName>
        <ecNumber evidence="2">3.1.4.46</ecNumber>
    </recommendedName>
</protein>
<reference evidence="8 9" key="1">
    <citation type="submission" date="2022-03" db="EMBL/GenBank/DDBJ databases">
        <title>Hymenobactersp. isolated from the air.</title>
        <authorList>
            <person name="Won M."/>
            <person name="Kwon S.-W."/>
        </authorList>
    </citation>
    <scope>NUCLEOTIDE SEQUENCE [LARGE SCALE GENOMIC DNA]</scope>
    <source>
        <strain evidence="8 9">KACC 21982</strain>
    </source>
</reference>